<dbReference type="EMBL" id="CAJNIZ010008903">
    <property type="protein sequence ID" value="CAE7273645.1"/>
    <property type="molecule type" value="Genomic_DNA"/>
</dbReference>
<dbReference type="Proteomes" id="UP000649617">
    <property type="component" value="Unassembled WGS sequence"/>
</dbReference>
<sequence>MTGRLLSRLVRVAKAGPTPQEFLSGARRDWRSFRSCRVKIGQHAIIPLQKARAWRALGTCTDETFGSPRYLQTACSWRSHGTCWDARLPGSSSTPQRRR</sequence>
<keyword evidence="2" id="KW-1185">Reference proteome</keyword>
<name>A0A812MMD9_SYMPI</name>
<comment type="caution">
    <text evidence="1">The sequence shown here is derived from an EMBL/GenBank/DDBJ whole genome shotgun (WGS) entry which is preliminary data.</text>
</comment>
<accession>A0A812MMD9</accession>
<gene>
    <name evidence="1" type="ORF">SPIL2461_LOCUS6067</name>
</gene>
<dbReference type="AlphaFoldDB" id="A0A812MMD9"/>
<evidence type="ECO:0000313" key="2">
    <source>
        <dbReference type="Proteomes" id="UP000649617"/>
    </source>
</evidence>
<protein>
    <submittedName>
        <fullName evidence="1">Uncharacterized protein</fullName>
    </submittedName>
</protein>
<organism evidence="1 2">
    <name type="scientific">Symbiodinium pilosum</name>
    <name type="common">Dinoflagellate</name>
    <dbReference type="NCBI Taxonomy" id="2952"/>
    <lineage>
        <taxon>Eukaryota</taxon>
        <taxon>Sar</taxon>
        <taxon>Alveolata</taxon>
        <taxon>Dinophyceae</taxon>
        <taxon>Suessiales</taxon>
        <taxon>Symbiodiniaceae</taxon>
        <taxon>Symbiodinium</taxon>
    </lineage>
</organism>
<proteinExistence type="predicted"/>
<evidence type="ECO:0000313" key="1">
    <source>
        <dbReference type="EMBL" id="CAE7273645.1"/>
    </source>
</evidence>
<reference evidence="1" key="1">
    <citation type="submission" date="2021-02" db="EMBL/GenBank/DDBJ databases">
        <authorList>
            <person name="Dougan E. K."/>
            <person name="Rhodes N."/>
            <person name="Thang M."/>
            <person name="Chan C."/>
        </authorList>
    </citation>
    <scope>NUCLEOTIDE SEQUENCE</scope>
</reference>